<dbReference type="Proteomes" id="UP001152795">
    <property type="component" value="Unassembled WGS sequence"/>
</dbReference>
<evidence type="ECO:0000313" key="1">
    <source>
        <dbReference type="EMBL" id="CAB4037215.1"/>
    </source>
</evidence>
<proteinExistence type="predicted"/>
<organism evidence="1 2">
    <name type="scientific">Paramuricea clavata</name>
    <name type="common">Red gorgonian</name>
    <name type="synonym">Violescent sea-whip</name>
    <dbReference type="NCBI Taxonomy" id="317549"/>
    <lineage>
        <taxon>Eukaryota</taxon>
        <taxon>Metazoa</taxon>
        <taxon>Cnidaria</taxon>
        <taxon>Anthozoa</taxon>
        <taxon>Octocorallia</taxon>
        <taxon>Malacalcyonacea</taxon>
        <taxon>Plexauridae</taxon>
        <taxon>Paramuricea</taxon>
    </lineage>
</organism>
<sequence>MTEVTKEALNEAKKKRRCAKSSVAKAGNGLDYLLKNERPIPEVEEPLANLEDLYKKLVEKHDEYIQLVDGDEEFATEEEWIEDCQQRFTQIRIRTKDYLKVKSQDQFEN</sequence>
<reference evidence="1" key="1">
    <citation type="submission" date="2020-04" db="EMBL/GenBank/DDBJ databases">
        <authorList>
            <person name="Alioto T."/>
            <person name="Alioto T."/>
            <person name="Gomez Garrido J."/>
        </authorList>
    </citation>
    <scope>NUCLEOTIDE SEQUENCE</scope>
    <source>
        <strain evidence="1">A484AB</strain>
    </source>
</reference>
<evidence type="ECO:0000313" key="2">
    <source>
        <dbReference type="Proteomes" id="UP001152795"/>
    </source>
</evidence>
<dbReference type="EMBL" id="CACRXK020022843">
    <property type="protein sequence ID" value="CAB4037215.1"/>
    <property type="molecule type" value="Genomic_DNA"/>
</dbReference>
<keyword evidence="2" id="KW-1185">Reference proteome</keyword>
<dbReference type="AlphaFoldDB" id="A0A6S7JWG8"/>
<protein>
    <submittedName>
        <fullName evidence="1">Uncharacterized protein</fullName>
    </submittedName>
</protein>
<name>A0A6S7JWG8_PARCT</name>
<accession>A0A6S7JWG8</accession>
<gene>
    <name evidence="1" type="ORF">PACLA_8A083516</name>
</gene>
<comment type="caution">
    <text evidence="1">The sequence shown here is derived from an EMBL/GenBank/DDBJ whole genome shotgun (WGS) entry which is preliminary data.</text>
</comment>